<organism evidence="7 8">
    <name type="scientific">Comamonas serinivorans</name>
    <dbReference type="NCBI Taxonomy" id="1082851"/>
    <lineage>
        <taxon>Bacteria</taxon>
        <taxon>Pseudomonadati</taxon>
        <taxon>Pseudomonadota</taxon>
        <taxon>Betaproteobacteria</taxon>
        <taxon>Burkholderiales</taxon>
        <taxon>Comamonadaceae</taxon>
        <taxon>Comamonas</taxon>
    </lineage>
</organism>
<dbReference type="InterPro" id="IPR002033">
    <property type="entry name" value="TatC"/>
</dbReference>
<keyword evidence="8" id="KW-1185">Reference proteome</keyword>
<dbReference type="GO" id="GO:0043953">
    <property type="term" value="P:protein transport by the Tat complex"/>
    <property type="evidence" value="ECO:0007669"/>
    <property type="project" value="UniProtKB-UniRule"/>
</dbReference>
<sequence>MADNTSQDELAGTEQPFVEHLMELRDRLIKAILAIGVVAIVLALYPGAGTLYDWLAKPLVAHLPEGATMIATSVISPFMVPIKILLMAAFLVALPVVLYQVWAFVAPGLYSHEKRLVLPLVVSSTILFLGGVAFCYFIVFGKVFAFIQSFAPKSITAAPDIEAYLSFVLSMFLAFGLAFEVPIAVILLVRMGVVTIEKLKSFRGYFVVAAFVIAAVVTPPDVVSQLALAIPMILLYEVGILAARLFLPPETEAEASSDSGALATQGDEATQDGKGNSAP</sequence>
<comment type="similarity">
    <text evidence="5">Belongs to the TatC family.</text>
</comment>
<feature type="transmembrane region" description="Helical" evidence="5">
    <location>
        <begin position="117"/>
        <end position="147"/>
    </location>
</feature>
<evidence type="ECO:0000256" key="2">
    <source>
        <dbReference type="ARBA" id="ARBA00022692"/>
    </source>
</evidence>
<evidence type="ECO:0000256" key="5">
    <source>
        <dbReference type="HAMAP-Rule" id="MF_00902"/>
    </source>
</evidence>
<comment type="function">
    <text evidence="5">Part of the twin-arginine translocation (Tat) system that transports large folded proteins containing a characteristic twin-arginine motif in their signal peptide across membranes. Together with TatB, TatC is part of a receptor directly interacting with Tat signal peptides.</text>
</comment>
<keyword evidence="5" id="KW-1003">Cell membrane</keyword>
<dbReference type="GO" id="GO:0065002">
    <property type="term" value="P:intracellular protein transmembrane transport"/>
    <property type="evidence" value="ECO:0007669"/>
    <property type="project" value="TreeGrafter"/>
</dbReference>
<reference evidence="7 8" key="1">
    <citation type="submission" date="2017-05" db="EMBL/GenBank/DDBJ databases">
        <authorList>
            <person name="Song R."/>
            <person name="Chenine A.L."/>
            <person name="Ruprecht R.M."/>
        </authorList>
    </citation>
    <scope>NUCLEOTIDE SEQUENCE [LARGE SCALE GENOMIC DNA]</scope>
    <source>
        <strain evidence="7 8">DSM 26136</strain>
    </source>
</reference>
<evidence type="ECO:0000313" key="7">
    <source>
        <dbReference type="EMBL" id="ARU04150.1"/>
    </source>
</evidence>
<proteinExistence type="inferred from homology"/>
<dbReference type="AlphaFoldDB" id="A0A1Y0EL29"/>
<keyword evidence="3 5" id="KW-1133">Transmembrane helix</keyword>
<feature type="transmembrane region" description="Helical" evidence="5">
    <location>
        <begin position="167"/>
        <end position="189"/>
    </location>
</feature>
<keyword evidence="5" id="KW-0811">Translocation</keyword>
<dbReference type="PANTHER" id="PTHR30371">
    <property type="entry name" value="SEC-INDEPENDENT PROTEIN TRANSLOCASE PROTEIN TATC"/>
    <property type="match status" value="1"/>
</dbReference>
<name>A0A1Y0EL29_9BURK</name>
<dbReference type="KEGG" id="cser:CCO03_05190"/>
<keyword evidence="5" id="KW-0813">Transport</keyword>
<gene>
    <name evidence="5" type="primary">tatC</name>
    <name evidence="7" type="ORF">CCO03_05190</name>
</gene>
<dbReference type="GO" id="GO:0033281">
    <property type="term" value="C:TAT protein transport complex"/>
    <property type="evidence" value="ECO:0007669"/>
    <property type="project" value="UniProtKB-UniRule"/>
</dbReference>
<keyword evidence="2 5" id="KW-0812">Transmembrane</keyword>
<evidence type="ECO:0000313" key="8">
    <source>
        <dbReference type="Proteomes" id="UP000196138"/>
    </source>
</evidence>
<dbReference type="PRINTS" id="PR01840">
    <property type="entry name" value="TATCFAMILY"/>
</dbReference>
<dbReference type="RefSeq" id="WP_087278134.1">
    <property type="nucleotide sequence ID" value="NZ_CP021455.1"/>
</dbReference>
<feature type="transmembrane region" description="Helical" evidence="5">
    <location>
        <begin position="201"/>
        <end position="220"/>
    </location>
</feature>
<dbReference type="Proteomes" id="UP000196138">
    <property type="component" value="Chromosome"/>
</dbReference>
<evidence type="ECO:0000256" key="3">
    <source>
        <dbReference type="ARBA" id="ARBA00022989"/>
    </source>
</evidence>
<dbReference type="EMBL" id="CP021455">
    <property type="protein sequence ID" value="ARU04150.1"/>
    <property type="molecule type" value="Genomic_DNA"/>
</dbReference>
<dbReference type="NCBIfam" id="TIGR00945">
    <property type="entry name" value="tatC"/>
    <property type="match status" value="1"/>
</dbReference>
<comment type="subcellular location">
    <subcellularLocation>
        <location evidence="5">Cell membrane</location>
        <topology evidence="5">Multi-pass membrane protein</topology>
    </subcellularLocation>
    <subcellularLocation>
        <location evidence="1">Membrane</location>
        <topology evidence="1">Multi-pass membrane protein</topology>
    </subcellularLocation>
</comment>
<feature type="transmembrane region" description="Helical" evidence="5">
    <location>
        <begin position="28"/>
        <end position="48"/>
    </location>
</feature>
<evidence type="ECO:0000256" key="6">
    <source>
        <dbReference type="SAM" id="MobiDB-lite"/>
    </source>
</evidence>
<feature type="region of interest" description="Disordered" evidence="6">
    <location>
        <begin position="256"/>
        <end position="279"/>
    </location>
</feature>
<dbReference type="OrthoDB" id="9777044at2"/>
<feature type="transmembrane region" description="Helical" evidence="5">
    <location>
        <begin position="226"/>
        <end position="247"/>
    </location>
</feature>
<accession>A0A1Y0EL29</accession>
<protein>
    <recommendedName>
        <fullName evidence="5">Sec-independent protein translocase protein TatC</fullName>
    </recommendedName>
</protein>
<comment type="subunit">
    <text evidence="5">The Tat system comprises two distinct complexes: a TatABC complex, containing multiple copies of TatA, TatB and TatC subunits, and a separate TatA complex, containing only TatA subunits. Substrates initially bind to the TatABC complex, which probably triggers association of the separate TatA complex to form the active translocon.</text>
</comment>
<evidence type="ECO:0000256" key="4">
    <source>
        <dbReference type="ARBA" id="ARBA00023136"/>
    </source>
</evidence>
<dbReference type="HAMAP" id="MF_00902">
    <property type="entry name" value="TatC"/>
    <property type="match status" value="1"/>
</dbReference>
<dbReference type="Pfam" id="PF00902">
    <property type="entry name" value="TatC"/>
    <property type="match status" value="1"/>
</dbReference>
<dbReference type="GO" id="GO:0009977">
    <property type="term" value="F:proton motive force dependent protein transmembrane transporter activity"/>
    <property type="evidence" value="ECO:0007669"/>
    <property type="project" value="TreeGrafter"/>
</dbReference>
<keyword evidence="5" id="KW-0653">Protein transport</keyword>
<dbReference type="PANTHER" id="PTHR30371:SF0">
    <property type="entry name" value="SEC-INDEPENDENT PROTEIN TRANSLOCASE PROTEIN TATC, CHLOROPLASTIC-RELATED"/>
    <property type="match status" value="1"/>
</dbReference>
<keyword evidence="4 5" id="KW-0472">Membrane</keyword>
<feature type="transmembrane region" description="Helical" evidence="5">
    <location>
        <begin position="84"/>
        <end position="105"/>
    </location>
</feature>
<evidence type="ECO:0000256" key="1">
    <source>
        <dbReference type="ARBA" id="ARBA00004141"/>
    </source>
</evidence>